<dbReference type="SUPFAM" id="SSF48371">
    <property type="entry name" value="ARM repeat"/>
    <property type="match status" value="1"/>
</dbReference>
<organism evidence="2 3">
    <name type="scientific">Naganishia liquefaciens</name>
    <dbReference type="NCBI Taxonomy" id="104408"/>
    <lineage>
        <taxon>Eukaryota</taxon>
        <taxon>Fungi</taxon>
        <taxon>Dikarya</taxon>
        <taxon>Basidiomycota</taxon>
        <taxon>Agaricomycotina</taxon>
        <taxon>Tremellomycetes</taxon>
        <taxon>Filobasidiales</taxon>
        <taxon>Filobasidiaceae</taxon>
        <taxon>Naganishia</taxon>
    </lineage>
</organism>
<dbReference type="InterPro" id="IPR016024">
    <property type="entry name" value="ARM-type_fold"/>
</dbReference>
<name>A0A8H3TR06_9TREE</name>
<evidence type="ECO:0000256" key="1">
    <source>
        <dbReference type="SAM" id="MobiDB-lite"/>
    </source>
</evidence>
<proteinExistence type="predicted"/>
<gene>
    <name evidence="2" type="ORF">NliqN6_2014</name>
</gene>
<dbReference type="PANTHER" id="PTHR10957">
    <property type="entry name" value="RAP1 GTPASE-GDP DISSOCIATION STIMULATOR 1"/>
    <property type="match status" value="1"/>
</dbReference>
<evidence type="ECO:0000313" key="2">
    <source>
        <dbReference type="EMBL" id="GHJ85612.1"/>
    </source>
</evidence>
<feature type="region of interest" description="Disordered" evidence="1">
    <location>
        <begin position="295"/>
        <end position="329"/>
    </location>
</feature>
<dbReference type="AlphaFoldDB" id="A0A8H3TR06"/>
<protein>
    <submittedName>
        <fullName evidence="2">Uncharacterized protein</fullName>
    </submittedName>
</protein>
<dbReference type="GO" id="GO:0005085">
    <property type="term" value="F:guanyl-nucleotide exchange factor activity"/>
    <property type="evidence" value="ECO:0007669"/>
    <property type="project" value="InterPro"/>
</dbReference>
<dbReference type="Proteomes" id="UP000620104">
    <property type="component" value="Unassembled WGS sequence"/>
</dbReference>
<accession>A0A8H3TR06</accession>
<sequence>MDSSPGLASLAVAFRDPAQRHDYATAHPEFMPWLGRVVERVRETTTQGDGDGDDADAELGELCKLVANFVADDDTNRSLICQHTSFLALVRSRIHARRRPPHGHASLKPLLASLLNLLLSETYLVPHTTLLPCWLPLVRWANELHIPAAEGKDEDEGGCAVEEKATMASWAWQCVHRLLDAAASHDPPREIPSLDAAAADDDDDDLFAITHHLFRPLTHFAEPADAVAPSRGAGTMLPDLTILEACADVVCLLADHPAGGRRVCLGAVQSQQDTTDAHLLVRFIEYAEVVDGWTGEDADADADDDSESEQEAESRVPSPPPPTDARPGENALGRVKARLMALLADLCAEPGIRLFPTDASVRKRGLGGTLVRWIGHDRRDDLVTCGLLCMGNYITDDARAREITSQPHLVAHLTRLLDSTDPSTPPQRTHALLGALRNLALAPSSTGASNVNRQLAPHVVEAVKRAGLIMPGMDLVASVQGGAVGLMRLLCRGDETTSRETLADDALTSATMDLWQRTDDQSLKTEIARWLVVLARSGPPSPLPAADDRVVRAVAGLLGLGGQQEVLLAEGVLALALLAKTPAGARTVYDVLSAADDKALVSLEAYATSPTAPPPVLSNICILLLHLAQARQPDNNNEDDMAGRIRRTLQCVAARQGLDESSKGAVAAAQAAWR</sequence>
<dbReference type="EMBL" id="BLZA01000013">
    <property type="protein sequence ID" value="GHJ85612.1"/>
    <property type="molecule type" value="Genomic_DNA"/>
</dbReference>
<dbReference type="OrthoDB" id="26149at2759"/>
<keyword evidence="3" id="KW-1185">Reference proteome</keyword>
<evidence type="ECO:0000313" key="3">
    <source>
        <dbReference type="Proteomes" id="UP000620104"/>
    </source>
</evidence>
<dbReference type="Gene3D" id="1.25.10.10">
    <property type="entry name" value="Leucine-rich Repeat Variant"/>
    <property type="match status" value="1"/>
</dbReference>
<dbReference type="InterPro" id="IPR011989">
    <property type="entry name" value="ARM-like"/>
</dbReference>
<feature type="compositionally biased region" description="Acidic residues" evidence="1">
    <location>
        <begin position="295"/>
        <end position="311"/>
    </location>
</feature>
<reference evidence="2" key="1">
    <citation type="submission" date="2020-07" db="EMBL/GenBank/DDBJ databases">
        <title>Draft Genome Sequence of a Deep-Sea Yeast, Naganishia (Cryptococcus) liquefaciens strain N6.</title>
        <authorList>
            <person name="Han Y.W."/>
            <person name="Kajitani R."/>
            <person name="Morimoto H."/>
            <person name="Parhat M."/>
            <person name="Tsubouchi H."/>
            <person name="Bakenova O."/>
            <person name="Ogata M."/>
            <person name="Argunhan B."/>
            <person name="Aoki R."/>
            <person name="Kajiwara S."/>
            <person name="Itoh T."/>
            <person name="Iwasaki H."/>
        </authorList>
    </citation>
    <scope>NUCLEOTIDE SEQUENCE</scope>
    <source>
        <strain evidence="2">N6</strain>
    </source>
</reference>
<comment type="caution">
    <text evidence="2">The sequence shown here is derived from an EMBL/GenBank/DDBJ whole genome shotgun (WGS) entry which is preliminary data.</text>
</comment>
<dbReference type="InterPro" id="IPR040144">
    <property type="entry name" value="RAP1GDS1"/>
</dbReference>